<feature type="domain" description="Alpha/beta hydrolase fold-3" evidence="4">
    <location>
        <begin position="78"/>
        <end position="285"/>
    </location>
</feature>
<dbReference type="KEGG" id="serw:FY030_15635"/>
<dbReference type="Proteomes" id="UP000326546">
    <property type="component" value="Chromosome"/>
</dbReference>
<name>A0A5J6V9P9_9MICO</name>
<protein>
    <submittedName>
        <fullName evidence="5">Alpha/beta hydrolase</fullName>
    </submittedName>
</protein>
<dbReference type="SUPFAM" id="SSF53474">
    <property type="entry name" value="alpha/beta-Hydrolases"/>
    <property type="match status" value="1"/>
</dbReference>
<comment type="similarity">
    <text evidence="1">Belongs to the 'GDXG' lipolytic enzyme family.</text>
</comment>
<dbReference type="Gene3D" id="3.40.50.1820">
    <property type="entry name" value="alpha/beta hydrolase"/>
    <property type="match status" value="1"/>
</dbReference>
<evidence type="ECO:0000259" key="4">
    <source>
        <dbReference type="Pfam" id="PF07859"/>
    </source>
</evidence>
<dbReference type="InterPro" id="IPR013094">
    <property type="entry name" value="AB_hydrolase_3"/>
</dbReference>
<sequence length="310" mass="33094">MTSWANRGVVTYLRLVLHPAMATRTRGLRLLTRGKAPASPPGRLRARVRRRALPVPGRHVLDRVRPSPTTVTMPGTAVVYFHGGAFVHGIARQHWDLVGDLADATGAPVYVPHYGRAPQHTGEEIFALVDAVVEQVTGRDGDGHRDGGDRAVVRIHLAGDSAGGAIALLAAQHLRGDPRLVGVTLISPALDLSQSNPGIAEVEPSDPWLSRAGTAPLMEAWAGDRDLQDPRVSPLFADLSGLPPIHVYSGTRDICWPDVAVLQRRCQEAGTDITVHAAKGSPHVHVLLPTPEGRRDRGVLLAGVTASLRG</sequence>
<evidence type="ECO:0000313" key="6">
    <source>
        <dbReference type="Proteomes" id="UP000326546"/>
    </source>
</evidence>
<dbReference type="GO" id="GO:0016787">
    <property type="term" value="F:hydrolase activity"/>
    <property type="evidence" value="ECO:0007669"/>
    <property type="project" value="UniProtKB-KW"/>
</dbReference>
<dbReference type="AlphaFoldDB" id="A0A5J6V9P9"/>
<keyword evidence="2 5" id="KW-0378">Hydrolase</keyword>
<gene>
    <name evidence="5" type="ORF">FY030_15635</name>
</gene>
<evidence type="ECO:0000256" key="2">
    <source>
        <dbReference type="ARBA" id="ARBA00022801"/>
    </source>
</evidence>
<evidence type="ECO:0000256" key="1">
    <source>
        <dbReference type="ARBA" id="ARBA00010515"/>
    </source>
</evidence>
<organism evidence="5 6">
    <name type="scientific">Ornithinimicrobium pratense</name>
    <dbReference type="NCBI Taxonomy" id="2593973"/>
    <lineage>
        <taxon>Bacteria</taxon>
        <taxon>Bacillati</taxon>
        <taxon>Actinomycetota</taxon>
        <taxon>Actinomycetes</taxon>
        <taxon>Micrococcales</taxon>
        <taxon>Ornithinimicrobiaceae</taxon>
        <taxon>Ornithinimicrobium</taxon>
    </lineage>
</organism>
<reference evidence="5 6" key="1">
    <citation type="submission" date="2019-09" db="EMBL/GenBank/DDBJ databases">
        <title>Serinicoccus pratensis sp. nov., isolated from meadow soil.</title>
        <authorList>
            <person name="Zhang W."/>
        </authorList>
    </citation>
    <scope>NUCLEOTIDE SEQUENCE [LARGE SCALE GENOMIC DNA]</scope>
    <source>
        <strain evidence="5 6">W204</strain>
    </source>
</reference>
<dbReference type="OrthoDB" id="9803828at2"/>
<dbReference type="RefSeq" id="WP_158062440.1">
    <property type="nucleotide sequence ID" value="NZ_CP044427.1"/>
</dbReference>
<feature type="active site" evidence="3">
    <location>
        <position position="161"/>
    </location>
</feature>
<accession>A0A5J6V9P9</accession>
<proteinExistence type="inferred from homology"/>
<dbReference type="Pfam" id="PF07859">
    <property type="entry name" value="Abhydrolase_3"/>
    <property type="match status" value="1"/>
</dbReference>
<dbReference type="InterPro" id="IPR050300">
    <property type="entry name" value="GDXG_lipolytic_enzyme"/>
</dbReference>
<dbReference type="InterPro" id="IPR029058">
    <property type="entry name" value="AB_hydrolase_fold"/>
</dbReference>
<dbReference type="PROSITE" id="PS01174">
    <property type="entry name" value="LIPASE_GDXG_SER"/>
    <property type="match status" value="1"/>
</dbReference>
<dbReference type="InterPro" id="IPR033140">
    <property type="entry name" value="Lipase_GDXG_put_SER_AS"/>
</dbReference>
<keyword evidence="6" id="KW-1185">Reference proteome</keyword>
<evidence type="ECO:0000256" key="3">
    <source>
        <dbReference type="PROSITE-ProRule" id="PRU10038"/>
    </source>
</evidence>
<dbReference type="EMBL" id="CP044427">
    <property type="protein sequence ID" value="QFG69946.1"/>
    <property type="molecule type" value="Genomic_DNA"/>
</dbReference>
<dbReference type="PANTHER" id="PTHR48081:SF8">
    <property type="entry name" value="ALPHA_BETA HYDROLASE FOLD-3 DOMAIN-CONTAINING PROTEIN-RELATED"/>
    <property type="match status" value="1"/>
</dbReference>
<evidence type="ECO:0000313" key="5">
    <source>
        <dbReference type="EMBL" id="QFG69946.1"/>
    </source>
</evidence>
<dbReference type="PANTHER" id="PTHR48081">
    <property type="entry name" value="AB HYDROLASE SUPERFAMILY PROTEIN C4A8.06C"/>
    <property type="match status" value="1"/>
</dbReference>